<organism evidence="5 6">
    <name type="scientific">Gordonia jinghuaiqii</name>
    <dbReference type="NCBI Taxonomy" id="2758710"/>
    <lineage>
        <taxon>Bacteria</taxon>
        <taxon>Bacillati</taxon>
        <taxon>Actinomycetota</taxon>
        <taxon>Actinomycetes</taxon>
        <taxon>Mycobacteriales</taxon>
        <taxon>Gordoniaceae</taxon>
        <taxon>Gordonia</taxon>
    </lineage>
</organism>
<dbReference type="GO" id="GO:0003700">
    <property type="term" value="F:DNA-binding transcription factor activity"/>
    <property type="evidence" value="ECO:0007669"/>
    <property type="project" value="InterPro"/>
</dbReference>
<reference evidence="6" key="1">
    <citation type="submission" date="2020-07" db="EMBL/GenBank/DDBJ databases">
        <title>novel species isolated from the respiratory tract of Marmot.</title>
        <authorList>
            <person name="Zhang G."/>
        </authorList>
    </citation>
    <scope>NUCLEOTIDE SEQUENCE [LARGE SCALE GENOMIC DNA]</scope>
    <source>
        <strain evidence="6">686</strain>
    </source>
</reference>
<dbReference type="KEGG" id="gji:H1R19_05020"/>
<dbReference type="Proteomes" id="UP000515663">
    <property type="component" value="Chromosome"/>
</dbReference>
<dbReference type="RefSeq" id="WP_188329699.1">
    <property type="nucleotide sequence ID" value="NZ_CP059491.1"/>
</dbReference>
<evidence type="ECO:0000313" key="6">
    <source>
        <dbReference type="Proteomes" id="UP000515663"/>
    </source>
</evidence>
<evidence type="ECO:0000256" key="2">
    <source>
        <dbReference type="ARBA" id="ARBA00023125"/>
    </source>
</evidence>
<dbReference type="InterPro" id="IPR000524">
    <property type="entry name" value="Tscrpt_reg_HTH_GntR"/>
</dbReference>
<dbReference type="Pfam" id="PF07729">
    <property type="entry name" value="FCD"/>
    <property type="match status" value="1"/>
</dbReference>
<keyword evidence="1" id="KW-0805">Transcription regulation</keyword>
<dbReference type="SMART" id="SM00345">
    <property type="entry name" value="HTH_GNTR"/>
    <property type="match status" value="1"/>
</dbReference>
<dbReference type="EMBL" id="CP059491">
    <property type="protein sequence ID" value="QMT02516.1"/>
    <property type="molecule type" value="Genomic_DNA"/>
</dbReference>
<evidence type="ECO:0000259" key="4">
    <source>
        <dbReference type="PROSITE" id="PS50949"/>
    </source>
</evidence>
<dbReference type="AlphaFoldDB" id="A0A7D7LZA9"/>
<evidence type="ECO:0000313" key="5">
    <source>
        <dbReference type="EMBL" id="QMT02516.1"/>
    </source>
</evidence>
<dbReference type="PANTHER" id="PTHR43537:SF49">
    <property type="entry name" value="TRANSCRIPTIONAL REGULATORY PROTEIN"/>
    <property type="match status" value="1"/>
</dbReference>
<keyword evidence="2" id="KW-0238">DNA-binding</keyword>
<accession>A0A7D7LZA9</accession>
<keyword evidence="6" id="KW-1185">Reference proteome</keyword>
<name>A0A7D7LZA9_9ACTN</name>
<protein>
    <submittedName>
        <fullName evidence="5">GntR family transcriptional regulator</fullName>
    </submittedName>
</protein>
<dbReference type="Pfam" id="PF00392">
    <property type="entry name" value="GntR"/>
    <property type="match status" value="1"/>
</dbReference>
<dbReference type="SUPFAM" id="SSF46785">
    <property type="entry name" value="Winged helix' DNA-binding domain"/>
    <property type="match status" value="1"/>
</dbReference>
<dbReference type="SMART" id="SM00895">
    <property type="entry name" value="FCD"/>
    <property type="match status" value="1"/>
</dbReference>
<dbReference type="InterPro" id="IPR036388">
    <property type="entry name" value="WH-like_DNA-bd_sf"/>
</dbReference>
<dbReference type="PROSITE" id="PS50949">
    <property type="entry name" value="HTH_GNTR"/>
    <property type="match status" value="1"/>
</dbReference>
<dbReference type="PANTHER" id="PTHR43537">
    <property type="entry name" value="TRANSCRIPTIONAL REGULATOR, GNTR FAMILY"/>
    <property type="match status" value="1"/>
</dbReference>
<dbReference type="Gene3D" id="1.10.10.10">
    <property type="entry name" value="Winged helix-like DNA-binding domain superfamily/Winged helix DNA-binding domain"/>
    <property type="match status" value="1"/>
</dbReference>
<dbReference type="SUPFAM" id="SSF48008">
    <property type="entry name" value="GntR ligand-binding domain-like"/>
    <property type="match status" value="1"/>
</dbReference>
<dbReference type="GO" id="GO:0003677">
    <property type="term" value="F:DNA binding"/>
    <property type="evidence" value="ECO:0007669"/>
    <property type="project" value="UniProtKB-KW"/>
</dbReference>
<dbReference type="InterPro" id="IPR008920">
    <property type="entry name" value="TF_FadR/GntR_C"/>
</dbReference>
<dbReference type="InterPro" id="IPR036390">
    <property type="entry name" value="WH_DNA-bd_sf"/>
</dbReference>
<dbReference type="CDD" id="cd07377">
    <property type="entry name" value="WHTH_GntR"/>
    <property type="match status" value="1"/>
</dbReference>
<feature type="domain" description="HTH gntR-type" evidence="4">
    <location>
        <begin position="12"/>
        <end position="79"/>
    </location>
</feature>
<dbReference type="PRINTS" id="PR00035">
    <property type="entry name" value="HTHGNTR"/>
</dbReference>
<keyword evidence="3" id="KW-0804">Transcription</keyword>
<gene>
    <name evidence="5" type="ORF">H1R19_05020</name>
</gene>
<sequence>MDLSDFVTLQRTTTPQQVADGLQDMILKGALLPGDRINESTLSRDLGISRNTMREAVRLLEATGLLRPHPRRGMQVWDPTDAEILDLFAARFHLETLGARQVSDDIDLGGVRKAFDEFAAVLADHDPDRIVEKDLKVHESIVALLDNAFLTSVFEQLLRQIRFFAFLLSIEEREYEDHDKLRAEHEAIVKAIESRNPDRAVEVVGDTVLLTRDEVREAIRKRRARESTV</sequence>
<dbReference type="Gene3D" id="1.20.120.530">
    <property type="entry name" value="GntR ligand-binding domain-like"/>
    <property type="match status" value="1"/>
</dbReference>
<proteinExistence type="predicted"/>
<evidence type="ECO:0000256" key="1">
    <source>
        <dbReference type="ARBA" id="ARBA00023015"/>
    </source>
</evidence>
<dbReference type="InterPro" id="IPR011711">
    <property type="entry name" value="GntR_C"/>
</dbReference>
<evidence type="ECO:0000256" key="3">
    <source>
        <dbReference type="ARBA" id="ARBA00023163"/>
    </source>
</evidence>